<proteinExistence type="predicted"/>
<evidence type="ECO:0000313" key="2">
    <source>
        <dbReference type="Proteomes" id="UP000287651"/>
    </source>
</evidence>
<name>A0A427AGI4_ENSVE</name>
<protein>
    <submittedName>
        <fullName evidence="1">Uncharacterized protein</fullName>
    </submittedName>
</protein>
<dbReference type="Proteomes" id="UP000287651">
    <property type="component" value="Unassembled WGS sequence"/>
</dbReference>
<reference evidence="1 2" key="1">
    <citation type="journal article" date="2014" name="Agronomy (Basel)">
        <title>A Draft Genome Sequence for Ensete ventricosum, the Drought-Tolerant Tree Against Hunger.</title>
        <authorList>
            <person name="Harrison J."/>
            <person name="Moore K.A."/>
            <person name="Paszkiewicz K."/>
            <person name="Jones T."/>
            <person name="Grant M."/>
            <person name="Ambacheew D."/>
            <person name="Muzemil S."/>
            <person name="Studholme D.J."/>
        </authorList>
    </citation>
    <scope>NUCLEOTIDE SEQUENCE [LARGE SCALE GENOMIC DNA]</scope>
</reference>
<dbReference type="EMBL" id="AMZH03002504">
    <property type="protein sequence ID" value="RRT75348.1"/>
    <property type="molecule type" value="Genomic_DNA"/>
</dbReference>
<comment type="caution">
    <text evidence="1">The sequence shown here is derived from an EMBL/GenBank/DDBJ whole genome shotgun (WGS) entry which is preliminary data.</text>
</comment>
<gene>
    <name evidence="1" type="ORF">B296_00022850</name>
</gene>
<dbReference type="AlphaFoldDB" id="A0A427AGI4"/>
<accession>A0A427AGI4</accession>
<organism evidence="1 2">
    <name type="scientific">Ensete ventricosum</name>
    <name type="common">Abyssinian banana</name>
    <name type="synonym">Musa ensete</name>
    <dbReference type="NCBI Taxonomy" id="4639"/>
    <lineage>
        <taxon>Eukaryota</taxon>
        <taxon>Viridiplantae</taxon>
        <taxon>Streptophyta</taxon>
        <taxon>Embryophyta</taxon>
        <taxon>Tracheophyta</taxon>
        <taxon>Spermatophyta</taxon>
        <taxon>Magnoliopsida</taxon>
        <taxon>Liliopsida</taxon>
        <taxon>Zingiberales</taxon>
        <taxon>Musaceae</taxon>
        <taxon>Ensete</taxon>
    </lineage>
</organism>
<evidence type="ECO:0000313" key="1">
    <source>
        <dbReference type="EMBL" id="RRT75348.1"/>
    </source>
</evidence>
<sequence length="242" mass="26975">MAASSSSQHRCVFGRNRHFSCFSSSIRLQVGLLECCCFSYVKFRDLWQSGTYRTMQRRISLNRYVKKLVLWCPSGNLDMLELTLNLQRKFYCLYRAVVDQDWHQVQVQIMLGMVPQPVTGSSNDPLLSAGLETLPKRVSTSSAIEDLTWHSRFSTQNLGVGLADQTSLTGKVSELSNYHSKLQILEDLNGAVTQIVNVHSGINNSSLQALGTGIVAGSQMVVGDAVQHSEKQMPQVLLSWMS</sequence>